<sequence>MHLWGDGSNLINTGIGHTENIQTMENENSNIEQKRNNCNLIRTELFLANIATQPLVIPEGKDRQYNSMLQLNQRQIQSRIEKTSRFDPSIHRIAAMGSQVQAHSRNQQHGSGFAIEARSFGRLFNRQINAIASARRMGDSNYSPLLRNKEKNKTSQIFLN</sequence>
<dbReference type="EMBL" id="SNRW01008897">
    <property type="protein sequence ID" value="KAA6378823.1"/>
    <property type="molecule type" value="Genomic_DNA"/>
</dbReference>
<organism evidence="1 2">
    <name type="scientific">Streblomastix strix</name>
    <dbReference type="NCBI Taxonomy" id="222440"/>
    <lineage>
        <taxon>Eukaryota</taxon>
        <taxon>Metamonada</taxon>
        <taxon>Preaxostyla</taxon>
        <taxon>Oxymonadida</taxon>
        <taxon>Streblomastigidae</taxon>
        <taxon>Streblomastix</taxon>
    </lineage>
</organism>
<dbReference type="AlphaFoldDB" id="A0A5J4V8K5"/>
<comment type="caution">
    <text evidence="1">The sequence shown here is derived from an EMBL/GenBank/DDBJ whole genome shotgun (WGS) entry which is preliminary data.</text>
</comment>
<proteinExistence type="predicted"/>
<evidence type="ECO:0000313" key="1">
    <source>
        <dbReference type="EMBL" id="KAA6378823.1"/>
    </source>
</evidence>
<protein>
    <submittedName>
        <fullName evidence="1">Uncharacterized protein</fullName>
    </submittedName>
</protein>
<gene>
    <name evidence="1" type="ORF">EZS28_025654</name>
</gene>
<accession>A0A5J4V8K5</accession>
<evidence type="ECO:0000313" key="2">
    <source>
        <dbReference type="Proteomes" id="UP000324800"/>
    </source>
</evidence>
<dbReference type="Proteomes" id="UP000324800">
    <property type="component" value="Unassembled WGS sequence"/>
</dbReference>
<name>A0A5J4V8K5_9EUKA</name>
<reference evidence="1 2" key="1">
    <citation type="submission" date="2019-03" db="EMBL/GenBank/DDBJ databases">
        <title>Single cell metagenomics reveals metabolic interactions within the superorganism composed of flagellate Streblomastix strix and complex community of Bacteroidetes bacteria on its surface.</title>
        <authorList>
            <person name="Treitli S.C."/>
            <person name="Kolisko M."/>
            <person name="Husnik F."/>
            <person name="Keeling P."/>
            <person name="Hampl V."/>
        </authorList>
    </citation>
    <scope>NUCLEOTIDE SEQUENCE [LARGE SCALE GENOMIC DNA]</scope>
    <source>
        <strain evidence="1">ST1C</strain>
    </source>
</reference>